<protein>
    <submittedName>
        <fullName evidence="2">Uncharacterized protein</fullName>
    </submittedName>
</protein>
<organism evidence="2 3">
    <name type="scientific">Trifolium medium</name>
    <dbReference type="NCBI Taxonomy" id="97028"/>
    <lineage>
        <taxon>Eukaryota</taxon>
        <taxon>Viridiplantae</taxon>
        <taxon>Streptophyta</taxon>
        <taxon>Embryophyta</taxon>
        <taxon>Tracheophyta</taxon>
        <taxon>Spermatophyta</taxon>
        <taxon>Magnoliopsida</taxon>
        <taxon>eudicotyledons</taxon>
        <taxon>Gunneridae</taxon>
        <taxon>Pentapetalae</taxon>
        <taxon>rosids</taxon>
        <taxon>fabids</taxon>
        <taxon>Fabales</taxon>
        <taxon>Fabaceae</taxon>
        <taxon>Papilionoideae</taxon>
        <taxon>50 kb inversion clade</taxon>
        <taxon>NPAAA clade</taxon>
        <taxon>Hologalegina</taxon>
        <taxon>IRL clade</taxon>
        <taxon>Trifolieae</taxon>
        <taxon>Trifolium</taxon>
    </lineage>
</organism>
<dbReference type="EMBL" id="LXQA010040867">
    <property type="protein sequence ID" value="MCH99637.1"/>
    <property type="molecule type" value="Genomic_DNA"/>
</dbReference>
<feature type="region of interest" description="Disordered" evidence="1">
    <location>
        <begin position="1"/>
        <end position="58"/>
    </location>
</feature>
<keyword evidence="3" id="KW-1185">Reference proteome</keyword>
<evidence type="ECO:0000256" key="1">
    <source>
        <dbReference type="SAM" id="MobiDB-lite"/>
    </source>
</evidence>
<proteinExistence type="predicted"/>
<accession>A0A392NID1</accession>
<name>A0A392NID1_9FABA</name>
<evidence type="ECO:0000313" key="3">
    <source>
        <dbReference type="Proteomes" id="UP000265520"/>
    </source>
</evidence>
<comment type="caution">
    <text evidence="2">The sequence shown here is derived from an EMBL/GenBank/DDBJ whole genome shotgun (WGS) entry which is preliminary data.</text>
</comment>
<dbReference type="Proteomes" id="UP000265520">
    <property type="component" value="Unassembled WGS sequence"/>
</dbReference>
<feature type="compositionally biased region" description="Basic and acidic residues" evidence="1">
    <location>
        <begin position="32"/>
        <end position="44"/>
    </location>
</feature>
<reference evidence="2 3" key="1">
    <citation type="journal article" date="2018" name="Front. Plant Sci.">
        <title>Red Clover (Trifolium pratense) and Zigzag Clover (T. medium) - A Picture of Genomic Similarities and Differences.</title>
        <authorList>
            <person name="Dluhosova J."/>
            <person name="Istvanek J."/>
            <person name="Nedelnik J."/>
            <person name="Repkova J."/>
        </authorList>
    </citation>
    <scope>NUCLEOTIDE SEQUENCE [LARGE SCALE GENOMIC DNA]</scope>
    <source>
        <strain evidence="3">cv. 10/8</strain>
        <tissue evidence="2">Leaf</tissue>
    </source>
</reference>
<feature type="non-terminal residue" evidence="2">
    <location>
        <position position="58"/>
    </location>
</feature>
<evidence type="ECO:0000313" key="2">
    <source>
        <dbReference type="EMBL" id="MCH99637.1"/>
    </source>
</evidence>
<feature type="compositionally biased region" description="Acidic residues" evidence="1">
    <location>
        <begin position="45"/>
        <end position="58"/>
    </location>
</feature>
<sequence>MKKRQHTPLAIASNLKRKRKEDEGKKNKKEGRRKEKETEIKVDIIEPESSLEDDHDDE</sequence>
<dbReference type="AlphaFoldDB" id="A0A392NID1"/>